<gene>
    <name evidence="2" type="ORF">V8G58_12010</name>
</gene>
<dbReference type="EMBL" id="JBAWKB010000004">
    <property type="protein sequence ID" value="MFH6772659.1"/>
    <property type="molecule type" value="Genomic_DNA"/>
</dbReference>
<dbReference type="Proteomes" id="UP001610100">
    <property type="component" value="Unassembled WGS sequence"/>
</dbReference>
<feature type="signal peptide" evidence="1">
    <location>
        <begin position="1"/>
        <end position="18"/>
    </location>
</feature>
<protein>
    <recommendedName>
        <fullName evidence="4">Peptidylprolyl isomerase</fullName>
    </recommendedName>
</protein>
<comment type="caution">
    <text evidence="2">The sequence shown here is derived from an EMBL/GenBank/DDBJ whole genome shotgun (WGS) entry which is preliminary data.</text>
</comment>
<keyword evidence="1" id="KW-0732">Signal</keyword>
<evidence type="ECO:0008006" key="4">
    <source>
        <dbReference type="Google" id="ProtNLM"/>
    </source>
</evidence>
<keyword evidence="3" id="KW-1185">Reference proteome</keyword>
<evidence type="ECO:0000256" key="1">
    <source>
        <dbReference type="SAM" id="SignalP"/>
    </source>
</evidence>
<reference evidence="2 3" key="1">
    <citation type="submission" date="2024-02" db="EMBL/GenBank/DDBJ databases">
        <title>A Gaetbulibacter species isolated from tidal flats and genomic insights of their niches.</title>
        <authorList>
            <person name="Ye Y."/>
        </authorList>
    </citation>
    <scope>NUCLEOTIDE SEQUENCE [LARGE SCALE GENOMIC DNA]</scope>
    <source>
        <strain evidence="2 3">KYW382</strain>
    </source>
</reference>
<sequence length="124" mass="14345">MKYLKTLIFICITHIAFAQYPDTTIETPEIRAKAEKLTAIYDAKLGLDGTQLPIFQNKVADYLTLSKEIKESYKGKEALDKLTQLMVKESLEMKDLLTRIQYNQYKKIRQSVQPLEVVVNTDEK</sequence>
<evidence type="ECO:0000313" key="2">
    <source>
        <dbReference type="EMBL" id="MFH6772659.1"/>
    </source>
</evidence>
<feature type="chain" id="PRO_5047267437" description="Peptidylprolyl isomerase" evidence="1">
    <location>
        <begin position="19"/>
        <end position="124"/>
    </location>
</feature>
<accession>A0ABW7N0M4</accession>
<organism evidence="2 3">
    <name type="scientific">Gaetbulibacter aestuarii</name>
    <dbReference type="NCBI Taxonomy" id="1502358"/>
    <lineage>
        <taxon>Bacteria</taxon>
        <taxon>Pseudomonadati</taxon>
        <taxon>Bacteroidota</taxon>
        <taxon>Flavobacteriia</taxon>
        <taxon>Flavobacteriales</taxon>
        <taxon>Flavobacteriaceae</taxon>
        <taxon>Gaetbulibacter</taxon>
    </lineage>
</organism>
<proteinExistence type="predicted"/>
<name>A0ABW7N0M4_9FLAO</name>
<evidence type="ECO:0000313" key="3">
    <source>
        <dbReference type="Proteomes" id="UP001610100"/>
    </source>
</evidence>